<keyword evidence="8" id="KW-0449">Lipoprotein</keyword>
<evidence type="ECO:0000256" key="6">
    <source>
        <dbReference type="ARBA" id="ARBA00023157"/>
    </source>
</evidence>
<dbReference type="Proteomes" id="UP000827721">
    <property type="component" value="Unassembled WGS sequence"/>
</dbReference>
<keyword evidence="7" id="KW-0325">Glycoprotein</keyword>
<keyword evidence="11" id="KW-1133">Transmembrane helix</keyword>
<dbReference type="InterPro" id="IPR039391">
    <property type="entry name" value="Phytocyanin-like"/>
</dbReference>
<evidence type="ECO:0000259" key="12">
    <source>
        <dbReference type="PROSITE" id="PS51485"/>
    </source>
</evidence>
<comment type="caution">
    <text evidence="13">The sequence shown here is derived from an EMBL/GenBank/DDBJ whole genome shotgun (WGS) entry which is preliminary data.</text>
</comment>
<dbReference type="Pfam" id="PF02298">
    <property type="entry name" value="Cu_bind_like"/>
    <property type="match status" value="1"/>
</dbReference>
<keyword evidence="5 11" id="KW-0472">Membrane</keyword>
<keyword evidence="6" id="KW-1015">Disulfide bond</keyword>
<keyword evidence="3" id="KW-0336">GPI-anchor</keyword>
<dbReference type="PROSITE" id="PS51485">
    <property type="entry name" value="PHYTOCYANIN"/>
    <property type="match status" value="1"/>
</dbReference>
<comment type="subcellular location">
    <subcellularLocation>
        <location evidence="1">Cell membrane</location>
        <topology evidence="1">Lipid-anchor</topology>
        <topology evidence="1">GPI-anchor</topology>
    </subcellularLocation>
</comment>
<name>A0ABQ8H286_9ROSI</name>
<evidence type="ECO:0000256" key="11">
    <source>
        <dbReference type="SAM" id="Phobius"/>
    </source>
</evidence>
<sequence length="225" mass="23926">MASLMLRLDGDQKRKRAAAYHAALGFFCVMLLIQKSSATTFLVGGKGQWAASTDNSTSNYSQWAERTRFQIGDSLVFNYQSGQDSVLQVTREAYDNCSTTDIPMANFTEGHTVFTFNRSGPFYFISGNKDNCLKNEKLVVIVLANRTQGNSNQTDSPPPSPTGSTNFITPSPAPAGDYSPPAGTVEINPTPAPESPPNAASSISISLAGSIVGAVFAAAPLLLAF</sequence>
<keyword evidence="14" id="KW-1185">Reference proteome</keyword>
<keyword evidence="2" id="KW-1003">Cell membrane</keyword>
<evidence type="ECO:0000256" key="3">
    <source>
        <dbReference type="ARBA" id="ARBA00022622"/>
    </source>
</evidence>
<comment type="similarity">
    <text evidence="9">Belongs to the early nodulin-like (ENODL) family.</text>
</comment>
<protein>
    <recommendedName>
        <fullName evidence="12">Phytocyanin domain-containing protein</fullName>
    </recommendedName>
</protein>
<feature type="region of interest" description="Disordered" evidence="10">
    <location>
        <begin position="148"/>
        <end position="200"/>
    </location>
</feature>
<dbReference type="InterPro" id="IPR003245">
    <property type="entry name" value="Phytocyanin_dom"/>
</dbReference>
<reference evidence="13 14" key="1">
    <citation type="submission" date="2021-02" db="EMBL/GenBank/DDBJ databases">
        <title>Plant Genome Project.</title>
        <authorList>
            <person name="Zhang R.-G."/>
        </authorList>
    </citation>
    <scope>NUCLEOTIDE SEQUENCE [LARGE SCALE GENOMIC DNA]</scope>
    <source>
        <tissue evidence="13">Leaves</tissue>
    </source>
</reference>
<dbReference type="PANTHER" id="PTHR33021">
    <property type="entry name" value="BLUE COPPER PROTEIN"/>
    <property type="match status" value="1"/>
</dbReference>
<evidence type="ECO:0000313" key="13">
    <source>
        <dbReference type="EMBL" id="KAH7544327.1"/>
    </source>
</evidence>
<evidence type="ECO:0000256" key="5">
    <source>
        <dbReference type="ARBA" id="ARBA00023136"/>
    </source>
</evidence>
<organism evidence="13 14">
    <name type="scientific">Xanthoceras sorbifolium</name>
    <dbReference type="NCBI Taxonomy" id="99658"/>
    <lineage>
        <taxon>Eukaryota</taxon>
        <taxon>Viridiplantae</taxon>
        <taxon>Streptophyta</taxon>
        <taxon>Embryophyta</taxon>
        <taxon>Tracheophyta</taxon>
        <taxon>Spermatophyta</taxon>
        <taxon>Magnoliopsida</taxon>
        <taxon>eudicotyledons</taxon>
        <taxon>Gunneridae</taxon>
        <taxon>Pentapetalae</taxon>
        <taxon>rosids</taxon>
        <taxon>malvids</taxon>
        <taxon>Sapindales</taxon>
        <taxon>Sapindaceae</taxon>
        <taxon>Xanthoceroideae</taxon>
        <taxon>Xanthoceras</taxon>
    </lineage>
</organism>
<dbReference type="CDD" id="cd11019">
    <property type="entry name" value="OsENODL1_like"/>
    <property type="match status" value="1"/>
</dbReference>
<feature type="domain" description="Phytocyanin" evidence="12">
    <location>
        <begin position="39"/>
        <end position="144"/>
    </location>
</feature>
<evidence type="ECO:0000256" key="9">
    <source>
        <dbReference type="ARBA" id="ARBA00035011"/>
    </source>
</evidence>
<keyword evidence="4" id="KW-0732">Signal</keyword>
<dbReference type="EMBL" id="JAFEMO010000015">
    <property type="protein sequence ID" value="KAH7544327.1"/>
    <property type="molecule type" value="Genomic_DNA"/>
</dbReference>
<evidence type="ECO:0000313" key="14">
    <source>
        <dbReference type="Proteomes" id="UP000827721"/>
    </source>
</evidence>
<keyword evidence="11" id="KW-0812">Transmembrane</keyword>
<evidence type="ECO:0000256" key="4">
    <source>
        <dbReference type="ARBA" id="ARBA00022729"/>
    </source>
</evidence>
<evidence type="ECO:0000256" key="10">
    <source>
        <dbReference type="SAM" id="MobiDB-lite"/>
    </source>
</evidence>
<evidence type="ECO:0000256" key="8">
    <source>
        <dbReference type="ARBA" id="ARBA00023288"/>
    </source>
</evidence>
<dbReference type="SUPFAM" id="SSF49503">
    <property type="entry name" value="Cupredoxins"/>
    <property type="match status" value="1"/>
</dbReference>
<dbReference type="InterPro" id="IPR041846">
    <property type="entry name" value="ENL_dom"/>
</dbReference>
<dbReference type="PANTHER" id="PTHR33021:SF253">
    <property type="entry name" value="EARLY NODULIN-LIKE PROTEIN 9"/>
    <property type="match status" value="1"/>
</dbReference>
<feature type="transmembrane region" description="Helical" evidence="11">
    <location>
        <begin position="203"/>
        <end position="224"/>
    </location>
</feature>
<accession>A0ABQ8H286</accession>
<evidence type="ECO:0000256" key="7">
    <source>
        <dbReference type="ARBA" id="ARBA00023180"/>
    </source>
</evidence>
<dbReference type="InterPro" id="IPR008972">
    <property type="entry name" value="Cupredoxin"/>
</dbReference>
<proteinExistence type="inferred from homology"/>
<evidence type="ECO:0000256" key="2">
    <source>
        <dbReference type="ARBA" id="ARBA00022475"/>
    </source>
</evidence>
<gene>
    <name evidence="13" type="ORF">JRO89_XS15G0149900</name>
</gene>
<evidence type="ECO:0000256" key="1">
    <source>
        <dbReference type="ARBA" id="ARBA00004609"/>
    </source>
</evidence>
<dbReference type="Gene3D" id="2.60.40.420">
    <property type="entry name" value="Cupredoxins - blue copper proteins"/>
    <property type="match status" value="1"/>
</dbReference>